<proteinExistence type="inferred from homology"/>
<feature type="transmembrane region" description="Helical" evidence="6">
    <location>
        <begin position="107"/>
        <end position="127"/>
    </location>
</feature>
<keyword evidence="10" id="KW-1185">Reference proteome</keyword>
<dbReference type="InterPro" id="IPR006977">
    <property type="entry name" value="Yip1_dom"/>
</dbReference>
<dbReference type="RefSeq" id="XP_001017142.3">
    <property type="nucleotide sequence ID" value="XM_001017142.4"/>
</dbReference>
<feature type="transmembrane region" description="Helical" evidence="6">
    <location>
        <begin position="232"/>
        <end position="253"/>
    </location>
</feature>
<evidence type="ECO:0000313" key="9">
    <source>
        <dbReference type="EMBL" id="EAR96897.3"/>
    </source>
</evidence>
<evidence type="ECO:0000259" key="8">
    <source>
        <dbReference type="Pfam" id="PF04893"/>
    </source>
</evidence>
<dbReference type="EMBL" id="GG662673">
    <property type="protein sequence ID" value="EAR96897.3"/>
    <property type="molecule type" value="Genomic_DNA"/>
</dbReference>
<dbReference type="KEGG" id="tet:TTHERM_00193890"/>
<feature type="transmembrane region" description="Helical" evidence="6">
    <location>
        <begin position="198"/>
        <end position="220"/>
    </location>
</feature>
<protein>
    <recommendedName>
        <fullName evidence="6">Protein YIPF</fullName>
    </recommendedName>
</protein>
<keyword evidence="3 6" id="KW-0812">Transmembrane</keyword>
<dbReference type="OMA" id="ITIMILY"/>
<dbReference type="OrthoDB" id="10256463at2759"/>
<dbReference type="Proteomes" id="UP000009168">
    <property type="component" value="Unassembled WGS sequence"/>
</dbReference>
<feature type="domain" description="Yip1" evidence="8">
    <location>
        <begin position="96"/>
        <end position="245"/>
    </location>
</feature>
<feature type="region of interest" description="Disordered" evidence="7">
    <location>
        <begin position="1"/>
        <end position="54"/>
    </location>
</feature>
<dbReference type="AlphaFoldDB" id="Q23KE6"/>
<evidence type="ECO:0000256" key="2">
    <source>
        <dbReference type="ARBA" id="ARBA00010596"/>
    </source>
</evidence>
<dbReference type="InParanoid" id="Q23KE6"/>
<dbReference type="Pfam" id="PF04893">
    <property type="entry name" value="Yip1"/>
    <property type="match status" value="1"/>
</dbReference>
<sequence length="258" mass="29051">MDFQQDNHQPQGLYGSDDNYQNSFGSANVKPSADVESQPGSAQKEPQQQPQENQQKATGCCGIFSIEYYQPFFNVTSAEVKKKLINVLIPNKPEFQSKKTPDLWGPFWVLTTVIFLLCVCGNLSSYISNQEKYEVDFKYAPLAAALIYGIGICFPVLLSILIKCFGGETTPFEAICLYGYSMACFAIVAALNTIPFSWLQWILTVYGFINSTIFIFVNIYGDIRNLPSQKKYIILGVIGCFQIAFMLSFKLFFFDVFS</sequence>
<evidence type="ECO:0000256" key="3">
    <source>
        <dbReference type="ARBA" id="ARBA00022692"/>
    </source>
</evidence>
<reference evidence="10" key="1">
    <citation type="journal article" date="2006" name="PLoS Biol.">
        <title>Macronuclear genome sequence of the ciliate Tetrahymena thermophila, a model eukaryote.</title>
        <authorList>
            <person name="Eisen J.A."/>
            <person name="Coyne R.S."/>
            <person name="Wu M."/>
            <person name="Wu D."/>
            <person name="Thiagarajan M."/>
            <person name="Wortman J.R."/>
            <person name="Badger J.H."/>
            <person name="Ren Q."/>
            <person name="Amedeo P."/>
            <person name="Jones K.M."/>
            <person name="Tallon L.J."/>
            <person name="Delcher A.L."/>
            <person name="Salzberg S.L."/>
            <person name="Silva J.C."/>
            <person name="Haas B.J."/>
            <person name="Majoros W.H."/>
            <person name="Farzad M."/>
            <person name="Carlton J.M."/>
            <person name="Smith R.K. Jr."/>
            <person name="Garg J."/>
            <person name="Pearlman R.E."/>
            <person name="Karrer K.M."/>
            <person name="Sun L."/>
            <person name="Manning G."/>
            <person name="Elde N.C."/>
            <person name="Turkewitz A.P."/>
            <person name="Asai D.J."/>
            <person name="Wilkes D.E."/>
            <person name="Wang Y."/>
            <person name="Cai H."/>
            <person name="Collins K."/>
            <person name="Stewart B.A."/>
            <person name="Lee S.R."/>
            <person name="Wilamowska K."/>
            <person name="Weinberg Z."/>
            <person name="Ruzzo W.L."/>
            <person name="Wloga D."/>
            <person name="Gaertig J."/>
            <person name="Frankel J."/>
            <person name="Tsao C.-C."/>
            <person name="Gorovsky M.A."/>
            <person name="Keeling P.J."/>
            <person name="Waller R.F."/>
            <person name="Patron N.J."/>
            <person name="Cherry J.M."/>
            <person name="Stover N.A."/>
            <person name="Krieger C.J."/>
            <person name="del Toro C."/>
            <person name="Ryder H.F."/>
            <person name="Williamson S.C."/>
            <person name="Barbeau R.A."/>
            <person name="Hamilton E.P."/>
            <person name="Orias E."/>
        </authorList>
    </citation>
    <scope>NUCLEOTIDE SEQUENCE [LARGE SCALE GENOMIC DNA]</scope>
    <source>
        <strain evidence="10">SB210</strain>
    </source>
</reference>
<comment type="similarity">
    <text evidence="2 6">Belongs to the YIP1 family.</text>
</comment>
<accession>Q23KE6</accession>
<feature type="compositionally biased region" description="Low complexity" evidence="7">
    <location>
        <begin position="43"/>
        <end position="54"/>
    </location>
</feature>
<keyword evidence="4 6" id="KW-1133">Transmembrane helix</keyword>
<feature type="compositionally biased region" description="Polar residues" evidence="7">
    <location>
        <begin position="1"/>
        <end position="10"/>
    </location>
</feature>
<feature type="transmembrane region" description="Helical" evidence="6">
    <location>
        <begin position="174"/>
        <end position="192"/>
    </location>
</feature>
<dbReference type="STRING" id="312017.Q23KE6"/>
<name>Q23KE6_TETTS</name>
<dbReference type="GO" id="GO:0031267">
    <property type="term" value="F:small GTPase binding"/>
    <property type="evidence" value="ECO:0007669"/>
    <property type="project" value="InterPro"/>
</dbReference>
<comment type="subcellular location">
    <subcellularLocation>
        <location evidence="6">Golgi apparatus membrane</location>
        <topology evidence="6">Multi-pass membrane protein</topology>
    </subcellularLocation>
    <subcellularLocation>
        <location evidence="1">Membrane</location>
        <topology evidence="1">Multi-pass membrane protein</topology>
    </subcellularLocation>
</comment>
<evidence type="ECO:0000256" key="5">
    <source>
        <dbReference type="ARBA" id="ARBA00023136"/>
    </source>
</evidence>
<evidence type="ECO:0000313" key="10">
    <source>
        <dbReference type="Proteomes" id="UP000009168"/>
    </source>
</evidence>
<feature type="transmembrane region" description="Helical" evidence="6">
    <location>
        <begin position="139"/>
        <end position="162"/>
    </location>
</feature>
<organism evidence="9 10">
    <name type="scientific">Tetrahymena thermophila (strain SB210)</name>
    <dbReference type="NCBI Taxonomy" id="312017"/>
    <lineage>
        <taxon>Eukaryota</taxon>
        <taxon>Sar</taxon>
        <taxon>Alveolata</taxon>
        <taxon>Ciliophora</taxon>
        <taxon>Intramacronucleata</taxon>
        <taxon>Oligohymenophorea</taxon>
        <taxon>Hymenostomatida</taxon>
        <taxon>Tetrahymenina</taxon>
        <taxon>Tetrahymenidae</taxon>
        <taxon>Tetrahymena</taxon>
    </lineage>
</organism>
<evidence type="ECO:0000256" key="4">
    <source>
        <dbReference type="ARBA" id="ARBA00022989"/>
    </source>
</evidence>
<dbReference type="PANTHER" id="PTHR12822:SF2">
    <property type="entry name" value="PROTEIN YIPF"/>
    <property type="match status" value="1"/>
</dbReference>
<evidence type="ECO:0000256" key="1">
    <source>
        <dbReference type="ARBA" id="ARBA00004141"/>
    </source>
</evidence>
<dbReference type="HOGENOM" id="CLU_059606_2_2_1"/>
<evidence type="ECO:0000256" key="7">
    <source>
        <dbReference type="SAM" id="MobiDB-lite"/>
    </source>
</evidence>
<dbReference type="GO" id="GO:0000139">
    <property type="term" value="C:Golgi membrane"/>
    <property type="evidence" value="ECO:0007669"/>
    <property type="project" value="UniProtKB-SubCell"/>
</dbReference>
<dbReference type="PANTHER" id="PTHR12822">
    <property type="entry name" value="PROTEIN YIPF"/>
    <property type="match status" value="1"/>
</dbReference>
<keyword evidence="5 6" id="KW-0472">Membrane</keyword>
<evidence type="ECO:0000256" key="6">
    <source>
        <dbReference type="RuleBase" id="RU361264"/>
    </source>
</evidence>
<dbReference type="GO" id="GO:0016192">
    <property type="term" value="P:vesicle-mediated transport"/>
    <property type="evidence" value="ECO:0007669"/>
    <property type="project" value="InterPro"/>
</dbReference>
<dbReference type="GeneID" id="7844617"/>
<dbReference type="InterPro" id="IPR039765">
    <property type="entry name" value="Yip5/YIPF1/YIPF2"/>
</dbReference>
<gene>
    <name evidence="9" type="ORF">TTHERM_00193890</name>
</gene>
<dbReference type="eggNOG" id="KOG3114">
    <property type="taxonomic scope" value="Eukaryota"/>
</dbReference>